<dbReference type="AlphaFoldDB" id="A0A1H1QZN5"/>
<dbReference type="PROSITE" id="PS50937">
    <property type="entry name" value="HTH_MERR_2"/>
    <property type="match status" value="1"/>
</dbReference>
<dbReference type="Gene3D" id="1.10.1660.10">
    <property type="match status" value="1"/>
</dbReference>
<dbReference type="InterPro" id="IPR009061">
    <property type="entry name" value="DNA-bd_dom_put_sf"/>
</dbReference>
<sequence length="265" mass="28652">MLSIGELAHRTGVSRRMLRHWETVGLLSPAEVDQWTGRRRYAPHQVGRVQAIAGLRAVGFGLDTIGDLLAEGLSEQRLVELLRAREAELTEQITEASRCLSEVRARLGAIEEGHRTIMETLQLTALPALKLLGAQEIVTDESEIGAAVGQLVGSLRERVPGDRDLVLTYDGTSDPESIMVTAGIVHEPEPAPVAGLEVIEIAGSEQGAAVHYPQAPVNIGDAWMTLDTALERYALRTSGVYRQLVAREGAVTLQAPVVGRDACER</sequence>
<dbReference type="GO" id="GO:0003700">
    <property type="term" value="F:DNA-binding transcription factor activity"/>
    <property type="evidence" value="ECO:0007669"/>
    <property type="project" value="InterPro"/>
</dbReference>
<name>A0A1H1QZN5_9ACTN</name>
<evidence type="ECO:0000256" key="1">
    <source>
        <dbReference type="ARBA" id="ARBA00022491"/>
    </source>
</evidence>
<evidence type="ECO:0000256" key="3">
    <source>
        <dbReference type="ARBA" id="ARBA00023125"/>
    </source>
</evidence>
<dbReference type="SUPFAM" id="SSF46955">
    <property type="entry name" value="Putative DNA-binding domain"/>
    <property type="match status" value="1"/>
</dbReference>
<protein>
    <submittedName>
        <fullName evidence="6">DNA-binding transcriptional regulator, MerR family</fullName>
    </submittedName>
</protein>
<dbReference type="PANTHER" id="PTHR30204:SF69">
    <property type="entry name" value="MERR-FAMILY TRANSCRIPTIONAL REGULATOR"/>
    <property type="match status" value="1"/>
</dbReference>
<organism evidence="6 7">
    <name type="scientific">Microlunatus soli</name>
    <dbReference type="NCBI Taxonomy" id="630515"/>
    <lineage>
        <taxon>Bacteria</taxon>
        <taxon>Bacillati</taxon>
        <taxon>Actinomycetota</taxon>
        <taxon>Actinomycetes</taxon>
        <taxon>Propionibacteriales</taxon>
        <taxon>Propionibacteriaceae</taxon>
        <taxon>Microlunatus</taxon>
    </lineage>
</organism>
<dbReference type="Proteomes" id="UP000199103">
    <property type="component" value="Chromosome I"/>
</dbReference>
<feature type="domain" description="HTH merR-type" evidence="5">
    <location>
        <begin position="1"/>
        <end position="71"/>
    </location>
</feature>
<proteinExistence type="predicted"/>
<keyword evidence="1" id="KW-0678">Repressor</keyword>
<dbReference type="InterPro" id="IPR047057">
    <property type="entry name" value="MerR_fam"/>
</dbReference>
<dbReference type="GO" id="GO:0003677">
    <property type="term" value="F:DNA binding"/>
    <property type="evidence" value="ECO:0007669"/>
    <property type="project" value="UniProtKB-KW"/>
</dbReference>
<evidence type="ECO:0000313" key="6">
    <source>
        <dbReference type="EMBL" id="SDS28229.1"/>
    </source>
</evidence>
<keyword evidence="3 6" id="KW-0238">DNA-binding</keyword>
<accession>A0A1H1QZN5</accession>
<dbReference type="STRING" id="630515.SAMN04489812_1429"/>
<dbReference type="PANTHER" id="PTHR30204">
    <property type="entry name" value="REDOX-CYCLING DRUG-SENSING TRANSCRIPTIONAL ACTIVATOR SOXR"/>
    <property type="match status" value="1"/>
</dbReference>
<keyword evidence="2" id="KW-0805">Transcription regulation</keyword>
<evidence type="ECO:0000256" key="2">
    <source>
        <dbReference type="ARBA" id="ARBA00023015"/>
    </source>
</evidence>
<keyword evidence="7" id="KW-1185">Reference proteome</keyword>
<dbReference type="EMBL" id="LT629772">
    <property type="protein sequence ID" value="SDS28229.1"/>
    <property type="molecule type" value="Genomic_DNA"/>
</dbReference>
<dbReference type="OrthoDB" id="7849865at2"/>
<dbReference type="InterPro" id="IPR000551">
    <property type="entry name" value="MerR-type_HTH_dom"/>
</dbReference>
<dbReference type="PROSITE" id="PS00552">
    <property type="entry name" value="HTH_MERR_1"/>
    <property type="match status" value="1"/>
</dbReference>
<reference evidence="6 7" key="1">
    <citation type="submission" date="2016-10" db="EMBL/GenBank/DDBJ databases">
        <authorList>
            <person name="de Groot N.N."/>
        </authorList>
    </citation>
    <scope>NUCLEOTIDE SEQUENCE [LARGE SCALE GENOMIC DNA]</scope>
    <source>
        <strain evidence="6 7">DSM 21800</strain>
    </source>
</reference>
<evidence type="ECO:0000259" key="5">
    <source>
        <dbReference type="PROSITE" id="PS50937"/>
    </source>
</evidence>
<evidence type="ECO:0000313" key="7">
    <source>
        <dbReference type="Proteomes" id="UP000199103"/>
    </source>
</evidence>
<keyword evidence="4" id="KW-0804">Transcription</keyword>
<evidence type="ECO:0000256" key="4">
    <source>
        <dbReference type="ARBA" id="ARBA00023163"/>
    </source>
</evidence>
<gene>
    <name evidence="6" type="ORF">SAMN04489812_1429</name>
</gene>
<dbReference type="SMART" id="SM00422">
    <property type="entry name" value="HTH_MERR"/>
    <property type="match status" value="1"/>
</dbReference>
<dbReference type="Pfam" id="PF13411">
    <property type="entry name" value="MerR_1"/>
    <property type="match status" value="1"/>
</dbReference>